<evidence type="ECO:0000259" key="3">
    <source>
        <dbReference type="SMART" id="SM00062"/>
    </source>
</evidence>
<dbReference type="AlphaFoldDB" id="A0A1I4RJC1"/>
<dbReference type="SUPFAM" id="SSF53850">
    <property type="entry name" value="Periplasmic binding protein-like II"/>
    <property type="match status" value="1"/>
</dbReference>
<evidence type="ECO:0000313" key="5">
    <source>
        <dbReference type="Proteomes" id="UP000199470"/>
    </source>
</evidence>
<dbReference type="RefSeq" id="WP_174900627.1">
    <property type="nucleotide sequence ID" value="NZ_FOTW01000022.1"/>
</dbReference>
<dbReference type="Gene3D" id="3.40.190.10">
    <property type="entry name" value="Periplasmic binding protein-like II"/>
    <property type="match status" value="2"/>
</dbReference>
<name>A0A1I4RJC1_9BURK</name>
<dbReference type="EMBL" id="FOTW01000022">
    <property type="protein sequence ID" value="SFM52337.1"/>
    <property type="molecule type" value="Genomic_DNA"/>
</dbReference>
<organism evidence="4 5">
    <name type="scientific">Rugamonas rubra</name>
    <dbReference type="NCBI Taxonomy" id="758825"/>
    <lineage>
        <taxon>Bacteria</taxon>
        <taxon>Pseudomonadati</taxon>
        <taxon>Pseudomonadota</taxon>
        <taxon>Betaproteobacteria</taxon>
        <taxon>Burkholderiales</taxon>
        <taxon>Oxalobacteraceae</taxon>
        <taxon>Telluria group</taxon>
        <taxon>Rugamonas</taxon>
    </lineage>
</organism>
<dbReference type="PANTHER" id="PTHR35936">
    <property type="entry name" value="MEMBRANE-BOUND LYTIC MUREIN TRANSGLYCOSYLASE F"/>
    <property type="match status" value="1"/>
</dbReference>
<proteinExistence type="predicted"/>
<feature type="signal peptide" evidence="2">
    <location>
        <begin position="1"/>
        <end position="23"/>
    </location>
</feature>
<dbReference type="InterPro" id="IPR001638">
    <property type="entry name" value="Solute-binding_3/MltF_N"/>
</dbReference>
<evidence type="ECO:0000256" key="2">
    <source>
        <dbReference type="SAM" id="SignalP"/>
    </source>
</evidence>
<dbReference type="STRING" id="758825.SAMN02982985_04376"/>
<evidence type="ECO:0000256" key="1">
    <source>
        <dbReference type="ARBA" id="ARBA00022729"/>
    </source>
</evidence>
<dbReference type="Pfam" id="PF00497">
    <property type="entry name" value="SBP_bac_3"/>
    <property type="match status" value="1"/>
</dbReference>
<evidence type="ECO:0000313" key="4">
    <source>
        <dbReference type="EMBL" id="SFM52337.1"/>
    </source>
</evidence>
<sequence>MNKLVMLLLAVAGAGTGAPAAHAAAEPVTTLRVMAQESLPPKWTRRNGRPAGICPDILAAIERLAPQLRFTGQDDFRSVPMIEQSLESGELDCACALLDTPRRRQIANRVGKPLYLARHKLAAAAGDKAEVNNFDDLLKLKPIVTTSRGAGYAAQLRALGLEVDDSTGDNAVNLRKIIAGHGRFFYMNELTLNWIVRQQGLRGQVRILPVVLREEPIYFWIGKRADPAAARQIELALHKLNASGELARIHQRWAGER</sequence>
<feature type="chain" id="PRO_5011796531" evidence="2">
    <location>
        <begin position="24"/>
        <end position="257"/>
    </location>
</feature>
<gene>
    <name evidence="4" type="ORF">SAMN02982985_04376</name>
</gene>
<keyword evidence="1 2" id="KW-0732">Signal</keyword>
<dbReference type="PANTHER" id="PTHR35936:SF6">
    <property type="entry name" value="AMINO ACID ABC TRANSPORTER SUBSTRATE-BINDING PAAT FAMILY PROTEIN"/>
    <property type="match status" value="1"/>
</dbReference>
<feature type="domain" description="Solute-binding protein family 3/N-terminal" evidence="3">
    <location>
        <begin position="30"/>
        <end position="257"/>
    </location>
</feature>
<accession>A0A1I4RJC1</accession>
<keyword evidence="5" id="KW-1185">Reference proteome</keyword>
<dbReference type="SMART" id="SM00062">
    <property type="entry name" value="PBPb"/>
    <property type="match status" value="1"/>
</dbReference>
<reference evidence="4 5" key="1">
    <citation type="submission" date="2016-10" db="EMBL/GenBank/DDBJ databases">
        <authorList>
            <person name="de Groot N.N."/>
        </authorList>
    </citation>
    <scope>NUCLEOTIDE SEQUENCE [LARGE SCALE GENOMIC DNA]</scope>
    <source>
        <strain evidence="4 5">ATCC 43154</strain>
    </source>
</reference>
<protein>
    <submittedName>
        <fullName evidence="4">Glutamate/aspartate transport system substrate-binding protein</fullName>
    </submittedName>
</protein>
<dbReference type="Proteomes" id="UP000199470">
    <property type="component" value="Unassembled WGS sequence"/>
</dbReference>